<dbReference type="RefSeq" id="WP_114440949.1">
    <property type="nucleotide sequence ID" value="NZ_QOZG01000005.1"/>
</dbReference>
<evidence type="ECO:0000256" key="6">
    <source>
        <dbReference type="ARBA" id="ARBA00023235"/>
    </source>
</evidence>
<feature type="domain" description="Alpha-D-phosphohexomutase alpha/beta/alpha" evidence="11">
    <location>
        <begin position="256"/>
        <end position="374"/>
    </location>
</feature>
<keyword evidence="3" id="KW-0597">Phosphoprotein</keyword>
<dbReference type="InterPro" id="IPR016055">
    <property type="entry name" value="A-D-PHexomutase_a/b/a-I/II/III"/>
</dbReference>
<dbReference type="Pfam" id="PF02880">
    <property type="entry name" value="PGM_PMM_III"/>
    <property type="match status" value="1"/>
</dbReference>
<dbReference type="InterPro" id="IPR005843">
    <property type="entry name" value="A-D-PHexomutase_C"/>
</dbReference>
<dbReference type="GO" id="GO:0004615">
    <property type="term" value="F:phosphomannomutase activity"/>
    <property type="evidence" value="ECO:0007669"/>
    <property type="project" value="TreeGrafter"/>
</dbReference>
<dbReference type="GO" id="GO:0009252">
    <property type="term" value="P:peptidoglycan biosynthetic process"/>
    <property type="evidence" value="ECO:0007669"/>
    <property type="project" value="TreeGrafter"/>
</dbReference>
<evidence type="ECO:0000259" key="10">
    <source>
        <dbReference type="Pfam" id="PF02879"/>
    </source>
</evidence>
<dbReference type="PANTHER" id="PTHR42946:SF1">
    <property type="entry name" value="PHOSPHOGLUCOMUTASE (ALPHA-D-GLUCOSE-1,6-BISPHOSPHATE-DEPENDENT)"/>
    <property type="match status" value="1"/>
</dbReference>
<evidence type="ECO:0000259" key="9">
    <source>
        <dbReference type="Pfam" id="PF02878"/>
    </source>
</evidence>
<dbReference type="GO" id="GO:0005829">
    <property type="term" value="C:cytosol"/>
    <property type="evidence" value="ECO:0007669"/>
    <property type="project" value="TreeGrafter"/>
</dbReference>
<evidence type="ECO:0000259" key="8">
    <source>
        <dbReference type="Pfam" id="PF00408"/>
    </source>
</evidence>
<feature type="domain" description="Alpha-D-phosphohexomutase alpha/beta/alpha" evidence="9">
    <location>
        <begin position="4"/>
        <end position="136"/>
    </location>
</feature>
<keyword evidence="5 7" id="KW-0460">Magnesium</keyword>
<dbReference type="Pfam" id="PF02878">
    <property type="entry name" value="PGM_PMM_I"/>
    <property type="match status" value="1"/>
</dbReference>
<dbReference type="InterPro" id="IPR005845">
    <property type="entry name" value="A-D-PHexomutase_a/b/a-II"/>
</dbReference>
<dbReference type="GO" id="GO:0006048">
    <property type="term" value="P:UDP-N-acetylglucosamine biosynthetic process"/>
    <property type="evidence" value="ECO:0007669"/>
    <property type="project" value="TreeGrafter"/>
</dbReference>
<dbReference type="PANTHER" id="PTHR42946">
    <property type="entry name" value="PHOSPHOHEXOSE MUTASE"/>
    <property type="match status" value="1"/>
</dbReference>
<evidence type="ECO:0000256" key="1">
    <source>
        <dbReference type="ARBA" id="ARBA00001946"/>
    </source>
</evidence>
<dbReference type="EMBL" id="QOZG01000005">
    <property type="protein sequence ID" value="RCS23334.1"/>
    <property type="molecule type" value="Genomic_DNA"/>
</dbReference>
<dbReference type="InterPro" id="IPR005846">
    <property type="entry name" value="A-D-PHexomutase_a/b/a-III"/>
</dbReference>
<dbReference type="GO" id="GO:0000287">
    <property type="term" value="F:magnesium ion binding"/>
    <property type="evidence" value="ECO:0007669"/>
    <property type="project" value="InterPro"/>
</dbReference>
<evidence type="ECO:0000256" key="2">
    <source>
        <dbReference type="ARBA" id="ARBA00010231"/>
    </source>
</evidence>
<gene>
    <name evidence="12" type="ORF">DUT91_13665</name>
</gene>
<dbReference type="Gene3D" id="3.40.120.10">
    <property type="entry name" value="Alpha-D-Glucose-1,6-Bisphosphate, subunit A, domain 3"/>
    <property type="match status" value="3"/>
</dbReference>
<keyword evidence="6" id="KW-0413">Isomerase</keyword>
<dbReference type="SUPFAM" id="SSF55957">
    <property type="entry name" value="Phosphoglucomutase, C-terminal domain"/>
    <property type="match status" value="1"/>
</dbReference>
<evidence type="ECO:0000259" key="11">
    <source>
        <dbReference type="Pfam" id="PF02880"/>
    </source>
</evidence>
<evidence type="ECO:0000256" key="7">
    <source>
        <dbReference type="RuleBase" id="RU004326"/>
    </source>
</evidence>
<protein>
    <submittedName>
        <fullName evidence="12">Phosphomannomutase</fullName>
    </submittedName>
</protein>
<evidence type="ECO:0000256" key="3">
    <source>
        <dbReference type="ARBA" id="ARBA00022553"/>
    </source>
</evidence>
<dbReference type="Gene3D" id="3.30.310.50">
    <property type="entry name" value="Alpha-D-phosphohexomutase, C-terminal domain"/>
    <property type="match status" value="1"/>
</dbReference>
<dbReference type="GO" id="GO:0008966">
    <property type="term" value="F:phosphoglucosamine mutase activity"/>
    <property type="evidence" value="ECO:0007669"/>
    <property type="project" value="TreeGrafter"/>
</dbReference>
<dbReference type="AlphaFoldDB" id="A0A368K2C3"/>
<name>A0A368K2C3_9HYPH</name>
<dbReference type="Pfam" id="PF00408">
    <property type="entry name" value="PGM_PMM_IV"/>
    <property type="match status" value="1"/>
</dbReference>
<comment type="cofactor">
    <cofactor evidence="1">
        <name>Mg(2+)</name>
        <dbReference type="ChEBI" id="CHEBI:18420"/>
    </cofactor>
</comment>
<dbReference type="GO" id="GO:0005975">
    <property type="term" value="P:carbohydrate metabolic process"/>
    <property type="evidence" value="ECO:0007669"/>
    <property type="project" value="InterPro"/>
</dbReference>
<organism evidence="12 13">
    <name type="scientific">Phyllobacterium salinisoli</name>
    <dbReference type="NCBI Taxonomy" id="1899321"/>
    <lineage>
        <taxon>Bacteria</taxon>
        <taxon>Pseudomonadati</taxon>
        <taxon>Pseudomonadota</taxon>
        <taxon>Alphaproteobacteria</taxon>
        <taxon>Hyphomicrobiales</taxon>
        <taxon>Phyllobacteriaceae</taxon>
        <taxon>Phyllobacterium</taxon>
    </lineage>
</organism>
<dbReference type="InterPro" id="IPR050060">
    <property type="entry name" value="Phosphoglucosamine_mutase"/>
</dbReference>
<keyword evidence="13" id="KW-1185">Reference proteome</keyword>
<sequence>MSDLKFGTSGLRGLVTELGDDVCAAYTLAFLTHMQDRHAVPADGLLLVGYDLRSSSPRIAAACIAAAKAFGMRVENCGPLPTPALALRALSLKAPAIMVTGSHIPADRNGLKFYRPDGEIDKADEAGILAVLDREKPAAPESDDAEISQEALQRYVERCASLLAPGVLSGRRIGVYQHSSVARDVMVDILTKAGAEAVGLGRSDVFVPVDTEALRPEDVAFAEKACREYKLDALVSTDGDADRPLISDEKGNFLRGDMVGLLTARFLDADAVVTPVTSNTSIEHCGFFVKVYRTRVGSPYVIEGMNKAAADGCRCIIGFEANGGVLLGTSVGTADRSLDALPTRDAMLPILSVLAMAAKEGVPLSQLVNGLPARFTGSGRIEHVAAEQSAAFLKSLEDAGTVEVFFADVGSIGESDRIDGTRIVLSSGDLVHYRASGNAPELRCYTEAASKERAAELLAWGLERARRALNDKLSDREFSR</sequence>
<evidence type="ECO:0000313" key="12">
    <source>
        <dbReference type="EMBL" id="RCS23334.1"/>
    </source>
</evidence>
<proteinExistence type="inferred from homology"/>
<dbReference type="Pfam" id="PF02879">
    <property type="entry name" value="PGM_PMM_II"/>
    <property type="match status" value="1"/>
</dbReference>
<dbReference type="InterPro" id="IPR005844">
    <property type="entry name" value="A-D-PHexomutase_a/b/a-I"/>
</dbReference>
<keyword evidence="4 7" id="KW-0479">Metal-binding</keyword>
<dbReference type="InterPro" id="IPR016066">
    <property type="entry name" value="A-D-PHexomutase_CS"/>
</dbReference>
<comment type="similarity">
    <text evidence="2 7">Belongs to the phosphohexose mutase family.</text>
</comment>
<dbReference type="SUPFAM" id="SSF53738">
    <property type="entry name" value="Phosphoglucomutase, first 3 domains"/>
    <property type="match status" value="3"/>
</dbReference>
<evidence type="ECO:0000313" key="13">
    <source>
        <dbReference type="Proteomes" id="UP000253420"/>
    </source>
</evidence>
<dbReference type="CDD" id="cd03088">
    <property type="entry name" value="ManB"/>
    <property type="match status" value="1"/>
</dbReference>
<comment type="caution">
    <text evidence="12">The sequence shown here is derived from an EMBL/GenBank/DDBJ whole genome shotgun (WGS) entry which is preliminary data.</text>
</comment>
<dbReference type="PROSITE" id="PS00710">
    <property type="entry name" value="PGM_PMM"/>
    <property type="match status" value="1"/>
</dbReference>
<dbReference type="Proteomes" id="UP000253420">
    <property type="component" value="Unassembled WGS sequence"/>
</dbReference>
<dbReference type="InterPro" id="IPR036900">
    <property type="entry name" value="A-D-PHexomutase_C_sf"/>
</dbReference>
<feature type="domain" description="Alpha-D-phosphohexomutase C-terminal" evidence="8">
    <location>
        <begin position="408"/>
        <end position="457"/>
    </location>
</feature>
<feature type="domain" description="Alpha-D-phosphohexomutase alpha/beta/alpha" evidence="10">
    <location>
        <begin position="154"/>
        <end position="251"/>
    </location>
</feature>
<reference evidence="12 13" key="1">
    <citation type="submission" date="2018-07" db="EMBL/GenBank/DDBJ databases">
        <title>The draft genome of Phyllobacterium salinisoli.</title>
        <authorList>
            <person name="Liu L."/>
            <person name="Li L."/>
            <person name="Zhang X."/>
            <person name="Liang L."/>
        </authorList>
    </citation>
    <scope>NUCLEOTIDE SEQUENCE [LARGE SCALE GENOMIC DNA]</scope>
    <source>
        <strain evidence="12 13">LLAN61</strain>
    </source>
</reference>
<evidence type="ECO:0000256" key="4">
    <source>
        <dbReference type="ARBA" id="ARBA00022723"/>
    </source>
</evidence>
<evidence type="ECO:0000256" key="5">
    <source>
        <dbReference type="ARBA" id="ARBA00022842"/>
    </source>
</evidence>
<dbReference type="OrthoDB" id="9803322at2"/>
<accession>A0A368K2C3</accession>